<gene>
    <name evidence="1" type="ORF">S01H4_48058</name>
</gene>
<proteinExistence type="predicted"/>
<dbReference type="AlphaFoldDB" id="X1CAI4"/>
<accession>X1CAI4</accession>
<reference evidence="1" key="1">
    <citation type="journal article" date="2014" name="Front. Microbiol.">
        <title>High frequency of phylogenetically diverse reductive dehalogenase-homologous genes in deep subseafloor sedimentary metagenomes.</title>
        <authorList>
            <person name="Kawai M."/>
            <person name="Futagami T."/>
            <person name="Toyoda A."/>
            <person name="Takaki Y."/>
            <person name="Nishi S."/>
            <person name="Hori S."/>
            <person name="Arai W."/>
            <person name="Tsubouchi T."/>
            <person name="Morono Y."/>
            <person name="Uchiyama I."/>
            <person name="Ito T."/>
            <person name="Fujiyama A."/>
            <person name="Inagaki F."/>
            <person name="Takami H."/>
        </authorList>
    </citation>
    <scope>NUCLEOTIDE SEQUENCE</scope>
    <source>
        <strain evidence="1">Expedition CK06-06</strain>
    </source>
</reference>
<dbReference type="EMBL" id="BART01027050">
    <property type="protein sequence ID" value="GAG90267.1"/>
    <property type="molecule type" value="Genomic_DNA"/>
</dbReference>
<comment type="caution">
    <text evidence="1">The sequence shown here is derived from an EMBL/GenBank/DDBJ whole genome shotgun (WGS) entry which is preliminary data.</text>
</comment>
<evidence type="ECO:0000313" key="1">
    <source>
        <dbReference type="EMBL" id="GAG90267.1"/>
    </source>
</evidence>
<sequence>MLEEGISEINEQLEPIMNANSRAMGVISNMSNDGKMEKALDRRIGVDLLAQNEDVLEVVKMAFPSVSEYIEDHPEAITKLMPRIQQFLQDPEARKRLNLNTGSNQDLRRFWE</sequence>
<organism evidence="1">
    <name type="scientific">marine sediment metagenome</name>
    <dbReference type="NCBI Taxonomy" id="412755"/>
    <lineage>
        <taxon>unclassified sequences</taxon>
        <taxon>metagenomes</taxon>
        <taxon>ecological metagenomes</taxon>
    </lineage>
</organism>
<protein>
    <submittedName>
        <fullName evidence="1">Uncharacterized protein</fullName>
    </submittedName>
</protein>
<name>X1CAI4_9ZZZZ</name>